<feature type="domain" description="Fe-S metabolism associated" evidence="3">
    <location>
        <begin position="10"/>
        <end position="97"/>
    </location>
</feature>
<dbReference type="PANTHER" id="PTHR47176:SF1">
    <property type="entry name" value="OS04G0577500 PROTEIN"/>
    <property type="match status" value="1"/>
</dbReference>
<evidence type="ECO:0000256" key="2">
    <source>
        <dbReference type="SAM" id="MobiDB-lite"/>
    </source>
</evidence>
<sequence>MTERQRNLIDDLNLIENPQERLSILVDRARHLPPLPAETRSDKTLVPGCVSQVWLLCERDTAGRCYFRCDADSPLVKALVAFLCDYYNGCTPAEILAEIATEEAKVAALDERPAHGTEPRTRSPDKRAEDASPLAALGLLQTLSATRRNGLAQVRARIQAFAAASEANSQSTKPPRNLANHGSEHAPLLLYDAHTHSPALNGLATLSVLNGSQPADWPTVAARAAEHPDALIPSYGLHPWYCATAPNDWLAQIRTRLLTDPRAQIGEIGLDRALIRRSEAASIEAQLAALNAQLALAAELDRVATIHCVQAHGLLLDTLHNAPKLPRLLLHSYSGSAQMIRDFAALGAYFSFGASVLDPRRERLLNALRATPPERLLVETDTPAGLSYATNTLEQNHWALASLLGQPVEQLTARVAANFQRLFLSAG</sequence>
<keyword evidence="5" id="KW-1185">Reference proteome</keyword>
<dbReference type="Gene3D" id="3.20.20.140">
    <property type="entry name" value="Metal-dependent hydrolases"/>
    <property type="match status" value="1"/>
</dbReference>
<dbReference type="InterPro" id="IPR032466">
    <property type="entry name" value="Metal_Hydrolase"/>
</dbReference>
<evidence type="ECO:0000313" key="4">
    <source>
        <dbReference type="EMBL" id="KXU35314.1"/>
    </source>
</evidence>
<evidence type="ECO:0000256" key="1">
    <source>
        <dbReference type="ARBA" id="ARBA00022801"/>
    </source>
</evidence>
<reference evidence="4 5" key="1">
    <citation type="submission" date="2016-02" db="EMBL/GenBank/DDBJ databases">
        <authorList>
            <person name="Wen L."/>
            <person name="He K."/>
            <person name="Yang H."/>
        </authorList>
    </citation>
    <scope>NUCLEOTIDE SEQUENCE [LARGE SCALE GENOMIC DNA]</scope>
    <source>
        <strain evidence="4 5">CV41</strain>
    </source>
</reference>
<protein>
    <recommendedName>
        <fullName evidence="3">Fe-S metabolism associated domain-containing protein</fullName>
    </recommendedName>
</protein>
<dbReference type="Proteomes" id="UP000071392">
    <property type="component" value="Unassembled WGS sequence"/>
</dbReference>
<dbReference type="SUPFAM" id="SSF82649">
    <property type="entry name" value="SufE/NifU"/>
    <property type="match status" value="1"/>
</dbReference>
<feature type="region of interest" description="Disordered" evidence="2">
    <location>
        <begin position="108"/>
        <end position="130"/>
    </location>
</feature>
<dbReference type="PROSITE" id="PS01091">
    <property type="entry name" value="TATD_3"/>
    <property type="match status" value="1"/>
</dbReference>
<dbReference type="AlphaFoldDB" id="A0A139SLF1"/>
<gene>
    <name evidence="4" type="ORF">AXK12_05560</name>
</gene>
<dbReference type="SUPFAM" id="SSF51556">
    <property type="entry name" value="Metallo-dependent hydrolases"/>
    <property type="match status" value="1"/>
</dbReference>
<evidence type="ECO:0000259" key="3">
    <source>
        <dbReference type="Pfam" id="PF02657"/>
    </source>
</evidence>
<dbReference type="InterPro" id="IPR018228">
    <property type="entry name" value="DNase_TatD-rel_CS"/>
</dbReference>
<dbReference type="Gene3D" id="3.90.1010.10">
    <property type="match status" value="1"/>
</dbReference>
<dbReference type="EMBL" id="LSZP01000043">
    <property type="protein sequence ID" value="KXU35314.1"/>
    <property type="molecule type" value="Genomic_DNA"/>
</dbReference>
<dbReference type="InterPro" id="IPR001130">
    <property type="entry name" value="TatD-like"/>
</dbReference>
<dbReference type="Pfam" id="PF02657">
    <property type="entry name" value="SufE"/>
    <property type="match status" value="1"/>
</dbReference>
<keyword evidence="1" id="KW-0378">Hydrolase</keyword>
<dbReference type="PANTHER" id="PTHR47176">
    <property type="entry name" value="OSJNBA0020J04.13 PROTEIN"/>
    <property type="match status" value="1"/>
</dbReference>
<evidence type="ECO:0000313" key="5">
    <source>
        <dbReference type="Proteomes" id="UP000071392"/>
    </source>
</evidence>
<organism evidence="4 5">
    <name type="scientific">Cephaloticoccus capnophilus</name>
    <dbReference type="NCBI Taxonomy" id="1548208"/>
    <lineage>
        <taxon>Bacteria</taxon>
        <taxon>Pseudomonadati</taxon>
        <taxon>Verrucomicrobiota</taxon>
        <taxon>Opitutia</taxon>
        <taxon>Opitutales</taxon>
        <taxon>Opitutaceae</taxon>
        <taxon>Cephaloticoccus</taxon>
    </lineage>
</organism>
<comment type="caution">
    <text evidence="4">The sequence shown here is derived from an EMBL/GenBank/DDBJ whole genome shotgun (WGS) entry which is preliminary data.</text>
</comment>
<proteinExistence type="predicted"/>
<dbReference type="InterPro" id="IPR003808">
    <property type="entry name" value="Fe-S_metab-assoc_dom"/>
</dbReference>
<name>A0A139SLF1_9BACT</name>
<dbReference type="Pfam" id="PF01026">
    <property type="entry name" value="TatD_DNase"/>
    <property type="match status" value="1"/>
</dbReference>
<dbReference type="STRING" id="1548208.AXK12_05560"/>
<dbReference type="GO" id="GO:0016788">
    <property type="term" value="F:hydrolase activity, acting on ester bonds"/>
    <property type="evidence" value="ECO:0007669"/>
    <property type="project" value="InterPro"/>
</dbReference>
<accession>A0A139SLF1</accession>
<dbReference type="RefSeq" id="WP_068712096.1">
    <property type="nucleotide sequence ID" value="NZ_LSZP01000043.1"/>
</dbReference>